<feature type="transmembrane region" description="Helical" evidence="1">
    <location>
        <begin position="113"/>
        <end position="130"/>
    </location>
</feature>
<evidence type="ECO:0000313" key="3">
    <source>
        <dbReference type="Proteomes" id="UP000540412"/>
    </source>
</evidence>
<protein>
    <submittedName>
        <fullName evidence="2">Uncharacterized protein</fullName>
    </submittedName>
</protein>
<feature type="transmembrane region" description="Helical" evidence="1">
    <location>
        <begin position="57"/>
        <end position="76"/>
    </location>
</feature>
<keyword evidence="1" id="KW-1133">Transmembrane helix</keyword>
<dbReference type="EMBL" id="JACHIT010000001">
    <property type="protein sequence ID" value="MBB5912513.1"/>
    <property type="molecule type" value="Genomic_DNA"/>
</dbReference>
<reference evidence="2 3" key="1">
    <citation type="submission" date="2020-08" db="EMBL/GenBank/DDBJ databases">
        <title>Sequencing the genomes of 1000 actinobacteria strains.</title>
        <authorList>
            <person name="Klenk H.-P."/>
        </authorList>
    </citation>
    <scope>NUCLEOTIDE SEQUENCE [LARGE SCALE GENOMIC DNA]</scope>
    <source>
        <strain evidence="2 3">DSM 43582</strain>
    </source>
</reference>
<accession>A0A7W9UGQ3</accession>
<feature type="transmembrane region" description="Helical" evidence="1">
    <location>
        <begin position="83"/>
        <end position="101"/>
    </location>
</feature>
<gene>
    <name evidence="2" type="ORF">BJY24_001380</name>
</gene>
<dbReference type="Proteomes" id="UP000540412">
    <property type="component" value="Unassembled WGS sequence"/>
</dbReference>
<feature type="transmembrane region" description="Helical" evidence="1">
    <location>
        <begin position="26"/>
        <end position="45"/>
    </location>
</feature>
<keyword evidence="3" id="KW-1185">Reference proteome</keyword>
<keyword evidence="1" id="KW-0472">Membrane</keyword>
<evidence type="ECO:0000313" key="2">
    <source>
        <dbReference type="EMBL" id="MBB5912513.1"/>
    </source>
</evidence>
<comment type="caution">
    <text evidence="2">The sequence shown here is derived from an EMBL/GenBank/DDBJ whole genome shotgun (WGS) entry which is preliminary data.</text>
</comment>
<name>A0A7W9UGQ3_9NOCA</name>
<dbReference type="RefSeq" id="WP_051162478.1">
    <property type="nucleotide sequence ID" value="NZ_JACHIT010000001.1"/>
</dbReference>
<sequence>MTATSIARAGGAAGVRPPGWEGLGGVLAGVLVFDGLLSLALEVLYLPTYLGATPFPITLLVAAVVNVLLVMGMGVVASRPAALALPLLAWLLGYLICATGGPGGDVMLTDSWTSPALLACGLIPAGFYLFRRTFLRPRP</sequence>
<proteinExistence type="predicted"/>
<keyword evidence="1" id="KW-0812">Transmembrane</keyword>
<organism evidence="2 3">
    <name type="scientific">Nocardia transvalensis</name>
    <dbReference type="NCBI Taxonomy" id="37333"/>
    <lineage>
        <taxon>Bacteria</taxon>
        <taxon>Bacillati</taxon>
        <taxon>Actinomycetota</taxon>
        <taxon>Actinomycetes</taxon>
        <taxon>Mycobacteriales</taxon>
        <taxon>Nocardiaceae</taxon>
        <taxon>Nocardia</taxon>
    </lineage>
</organism>
<evidence type="ECO:0000256" key="1">
    <source>
        <dbReference type="SAM" id="Phobius"/>
    </source>
</evidence>
<dbReference type="AlphaFoldDB" id="A0A7W9UGQ3"/>